<dbReference type="AlphaFoldDB" id="A0AAV5SAK1"/>
<keyword evidence="1" id="KW-0880">Kelch repeat</keyword>
<feature type="non-terminal residue" evidence="2">
    <location>
        <position position="99"/>
    </location>
</feature>
<comment type="caution">
    <text evidence="2">The sequence shown here is derived from an EMBL/GenBank/DDBJ whole genome shotgun (WGS) entry which is preliminary data.</text>
</comment>
<sequence length="99" mass="11029">VVTYKNKIYVMGGNQHFVSRLSSVECYDPVEDTWTSLPDMPHSRADGAACVLGDLIYVSGGLSSNRILSEIDVYLPKEREYRTAGRLPKEFSGHSMTSQ</sequence>
<evidence type="ECO:0000256" key="1">
    <source>
        <dbReference type="ARBA" id="ARBA00022441"/>
    </source>
</evidence>
<reference evidence="2" key="1">
    <citation type="submission" date="2023-10" db="EMBL/GenBank/DDBJ databases">
        <title>Genome assembly of Pristionchus species.</title>
        <authorList>
            <person name="Yoshida K."/>
            <person name="Sommer R.J."/>
        </authorList>
    </citation>
    <scope>NUCLEOTIDE SEQUENCE</scope>
    <source>
        <strain evidence="2">RS0144</strain>
    </source>
</reference>
<dbReference type="SUPFAM" id="SSF117281">
    <property type="entry name" value="Kelch motif"/>
    <property type="match status" value="1"/>
</dbReference>
<proteinExistence type="predicted"/>
<dbReference type="InterPro" id="IPR015915">
    <property type="entry name" value="Kelch-typ_b-propeller"/>
</dbReference>
<dbReference type="InterPro" id="IPR006652">
    <property type="entry name" value="Kelch_1"/>
</dbReference>
<accession>A0AAV5SAK1</accession>
<dbReference type="InterPro" id="IPR052392">
    <property type="entry name" value="Kelch-BTB_domain-containing"/>
</dbReference>
<dbReference type="Gene3D" id="2.120.10.80">
    <property type="entry name" value="Kelch-type beta propeller"/>
    <property type="match status" value="1"/>
</dbReference>
<organism evidence="2 3">
    <name type="scientific">Pristionchus entomophagus</name>
    <dbReference type="NCBI Taxonomy" id="358040"/>
    <lineage>
        <taxon>Eukaryota</taxon>
        <taxon>Metazoa</taxon>
        <taxon>Ecdysozoa</taxon>
        <taxon>Nematoda</taxon>
        <taxon>Chromadorea</taxon>
        <taxon>Rhabditida</taxon>
        <taxon>Rhabditina</taxon>
        <taxon>Diplogasteromorpha</taxon>
        <taxon>Diplogasteroidea</taxon>
        <taxon>Neodiplogasteridae</taxon>
        <taxon>Pristionchus</taxon>
    </lineage>
</organism>
<dbReference type="PANTHER" id="PTHR46375">
    <property type="entry name" value="KELCH REPEAT AND BTB DOMAIN-CONTAINING PROTEIN 13-RELATED"/>
    <property type="match status" value="1"/>
</dbReference>
<evidence type="ECO:0000313" key="2">
    <source>
        <dbReference type="EMBL" id="GMS80291.1"/>
    </source>
</evidence>
<keyword evidence="3" id="KW-1185">Reference proteome</keyword>
<dbReference type="EMBL" id="BTSX01000001">
    <property type="protein sequence ID" value="GMS80291.1"/>
    <property type="molecule type" value="Genomic_DNA"/>
</dbReference>
<gene>
    <name evidence="2" type="ORF">PENTCL1PPCAC_2466</name>
</gene>
<dbReference type="PANTHER" id="PTHR46375:SF3">
    <property type="entry name" value="KELCH REPEAT AND BTB DOMAIN-CONTAINING PROTEIN 13"/>
    <property type="match status" value="1"/>
</dbReference>
<feature type="non-terminal residue" evidence="2">
    <location>
        <position position="1"/>
    </location>
</feature>
<protein>
    <submittedName>
        <fullName evidence="2">Uncharacterized protein</fullName>
    </submittedName>
</protein>
<dbReference type="Proteomes" id="UP001432027">
    <property type="component" value="Unassembled WGS sequence"/>
</dbReference>
<dbReference type="SMART" id="SM00612">
    <property type="entry name" value="Kelch"/>
    <property type="match status" value="2"/>
</dbReference>
<dbReference type="PRINTS" id="PR00501">
    <property type="entry name" value="KELCHREPEAT"/>
</dbReference>
<evidence type="ECO:0000313" key="3">
    <source>
        <dbReference type="Proteomes" id="UP001432027"/>
    </source>
</evidence>
<name>A0AAV5SAK1_9BILA</name>
<dbReference type="Pfam" id="PF01344">
    <property type="entry name" value="Kelch_1"/>
    <property type="match status" value="2"/>
</dbReference>